<sequence>MELGSSARLTLEEGVAKGIAAVHKREEEDYLVGRLICTSEADRPAILAKGSAADNMQQDVADAALSHLETRRLVLEREQIPNVAARHCEKQLQRGRRATTRAGYSCIIDHRNTVIEKRQTSNLRNRKIASVAKRVNADRGTATTPRKKPFSSKSKEDRSEQEDVDNINS</sequence>
<evidence type="ECO:0000313" key="3">
    <source>
        <dbReference type="Proteomes" id="UP000799428"/>
    </source>
</evidence>
<dbReference type="EMBL" id="MU005788">
    <property type="protein sequence ID" value="KAF2703309.1"/>
    <property type="molecule type" value="Genomic_DNA"/>
</dbReference>
<evidence type="ECO:0000256" key="1">
    <source>
        <dbReference type="SAM" id="MobiDB-lite"/>
    </source>
</evidence>
<feature type="region of interest" description="Disordered" evidence="1">
    <location>
        <begin position="128"/>
        <end position="169"/>
    </location>
</feature>
<organism evidence="2 3">
    <name type="scientific">Pleomassaria siparia CBS 279.74</name>
    <dbReference type="NCBI Taxonomy" id="1314801"/>
    <lineage>
        <taxon>Eukaryota</taxon>
        <taxon>Fungi</taxon>
        <taxon>Dikarya</taxon>
        <taxon>Ascomycota</taxon>
        <taxon>Pezizomycotina</taxon>
        <taxon>Dothideomycetes</taxon>
        <taxon>Pleosporomycetidae</taxon>
        <taxon>Pleosporales</taxon>
        <taxon>Pleomassariaceae</taxon>
        <taxon>Pleomassaria</taxon>
    </lineage>
</organism>
<reference evidence="2" key="1">
    <citation type="journal article" date="2020" name="Stud. Mycol.">
        <title>101 Dothideomycetes genomes: a test case for predicting lifestyles and emergence of pathogens.</title>
        <authorList>
            <person name="Haridas S."/>
            <person name="Albert R."/>
            <person name="Binder M."/>
            <person name="Bloem J."/>
            <person name="Labutti K."/>
            <person name="Salamov A."/>
            <person name="Andreopoulos B."/>
            <person name="Baker S."/>
            <person name="Barry K."/>
            <person name="Bills G."/>
            <person name="Bluhm B."/>
            <person name="Cannon C."/>
            <person name="Castanera R."/>
            <person name="Culley D."/>
            <person name="Daum C."/>
            <person name="Ezra D."/>
            <person name="Gonzalez J."/>
            <person name="Henrissat B."/>
            <person name="Kuo A."/>
            <person name="Liang C."/>
            <person name="Lipzen A."/>
            <person name="Lutzoni F."/>
            <person name="Magnuson J."/>
            <person name="Mondo S."/>
            <person name="Nolan M."/>
            <person name="Ohm R."/>
            <person name="Pangilinan J."/>
            <person name="Park H.-J."/>
            <person name="Ramirez L."/>
            <person name="Alfaro M."/>
            <person name="Sun H."/>
            <person name="Tritt A."/>
            <person name="Yoshinaga Y."/>
            <person name="Zwiers L.-H."/>
            <person name="Turgeon B."/>
            <person name="Goodwin S."/>
            <person name="Spatafora J."/>
            <person name="Crous P."/>
            <person name="Grigoriev I."/>
        </authorList>
    </citation>
    <scope>NUCLEOTIDE SEQUENCE</scope>
    <source>
        <strain evidence="2">CBS 279.74</strain>
    </source>
</reference>
<protein>
    <submittedName>
        <fullName evidence="2">Uncharacterized protein</fullName>
    </submittedName>
</protein>
<name>A0A6G1JRR3_9PLEO</name>
<dbReference type="Proteomes" id="UP000799428">
    <property type="component" value="Unassembled WGS sequence"/>
</dbReference>
<dbReference type="AlphaFoldDB" id="A0A6G1JRR3"/>
<evidence type="ECO:0000313" key="2">
    <source>
        <dbReference type="EMBL" id="KAF2703309.1"/>
    </source>
</evidence>
<proteinExistence type="predicted"/>
<feature type="compositionally biased region" description="Acidic residues" evidence="1">
    <location>
        <begin position="159"/>
        <end position="169"/>
    </location>
</feature>
<accession>A0A6G1JRR3</accession>
<keyword evidence="3" id="KW-1185">Reference proteome</keyword>
<gene>
    <name evidence="2" type="ORF">K504DRAFT_451810</name>
</gene>